<dbReference type="InterPro" id="IPR001000">
    <property type="entry name" value="GH10_dom"/>
</dbReference>
<comment type="catalytic activity">
    <reaction evidence="1 13">
        <text>Endohydrolysis of (1-&gt;4)-beta-D-xylosidic linkages in xylans.</text>
        <dbReference type="EC" id="3.2.1.8"/>
    </reaction>
</comment>
<evidence type="ECO:0000256" key="4">
    <source>
        <dbReference type="ARBA" id="ARBA00007495"/>
    </source>
</evidence>
<evidence type="ECO:0000313" key="16">
    <source>
        <dbReference type="EMBL" id="KAB8078691.1"/>
    </source>
</evidence>
<dbReference type="GO" id="GO:0045493">
    <property type="term" value="P:xylan catabolic process"/>
    <property type="evidence" value="ECO:0007669"/>
    <property type="project" value="UniProtKB-UniPathway"/>
</dbReference>
<dbReference type="InterPro" id="IPR017853">
    <property type="entry name" value="GH"/>
</dbReference>
<dbReference type="EC" id="3.2.1.8" evidence="13"/>
<evidence type="ECO:0000256" key="13">
    <source>
        <dbReference type="RuleBase" id="RU361174"/>
    </source>
</evidence>
<keyword evidence="11 13" id="KW-0326">Glycosidase</keyword>
<name>A0A5N5XDC7_9EURO</name>
<feature type="chain" id="PRO_5024908046" description="Beta-xylanase" evidence="14">
    <location>
        <begin position="25"/>
        <end position="311"/>
    </location>
</feature>
<dbReference type="PRINTS" id="PR00134">
    <property type="entry name" value="GLHYDRLASE10"/>
</dbReference>
<dbReference type="PANTHER" id="PTHR31490">
    <property type="entry name" value="GLYCOSYL HYDROLASE"/>
    <property type="match status" value="1"/>
</dbReference>
<comment type="similarity">
    <text evidence="4 13">Belongs to the glycosyl hydrolase 10 (cellulase F) family.</text>
</comment>
<evidence type="ECO:0000256" key="14">
    <source>
        <dbReference type="SAM" id="SignalP"/>
    </source>
</evidence>
<evidence type="ECO:0000256" key="2">
    <source>
        <dbReference type="ARBA" id="ARBA00004613"/>
    </source>
</evidence>
<evidence type="ECO:0000256" key="6">
    <source>
        <dbReference type="ARBA" id="ARBA00022651"/>
    </source>
</evidence>
<keyword evidence="5" id="KW-0964">Secreted</keyword>
<dbReference type="Proteomes" id="UP000326565">
    <property type="component" value="Unassembled WGS sequence"/>
</dbReference>
<reference evidence="16 17" key="1">
    <citation type="submission" date="2019-04" db="EMBL/GenBank/DDBJ databases">
        <title>Friends and foes A comparative genomics study of 23 Aspergillus species from section Flavi.</title>
        <authorList>
            <consortium name="DOE Joint Genome Institute"/>
            <person name="Kjaerbolling I."/>
            <person name="Vesth T."/>
            <person name="Frisvad J.C."/>
            <person name="Nybo J.L."/>
            <person name="Theobald S."/>
            <person name="Kildgaard S."/>
            <person name="Isbrandt T."/>
            <person name="Kuo A."/>
            <person name="Sato A."/>
            <person name="Lyhne E.K."/>
            <person name="Kogle M.E."/>
            <person name="Wiebenga A."/>
            <person name="Kun R.S."/>
            <person name="Lubbers R.J."/>
            <person name="Makela M.R."/>
            <person name="Barry K."/>
            <person name="Chovatia M."/>
            <person name="Clum A."/>
            <person name="Daum C."/>
            <person name="Haridas S."/>
            <person name="He G."/>
            <person name="LaButti K."/>
            <person name="Lipzen A."/>
            <person name="Mondo S."/>
            <person name="Riley R."/>
            <person name="Salamov A."/>
            <person name="Simmons B.A."/>
            <person name="Magnuson J.K."/>
            <person name="Henrissat B."/>
            <person name="Mortensen U.H."/>
            <person name="Larsen T.O."/>
            <person name="Devries R.P."/>
            <person name="Grigoriev I.V."/>
            <person name="Machida M."/>
            <person name="Baker S.E."/>
            <person name="Andersen M.R."/>
        </authorList>
    </citation>
    <scope>NUCLEOTIDE SEQUENCE [LARGE SCALE GENOMIC DNA]</scope>
    <source>
        <strain evidence="16 17">CBS 151.66</strain>
    </source>
</reference>
<keyword evidence="17" id="KW-1185">Reference proteome</keyword>
<evidence type="ECO:0000313" key="17">
    <source>
        <dbReference type="Proteomes" id="UP000326565"/>
    </source>
</evidence>
<dbReference type="PROSITE" id="PS51760">
    <property type="entry name" value="GH10_2"/>
    <property type="match status" value="1"/>
</dbReference>
<feature type="signal peptide" evidence="14">
    <location>
        <begin position="1"/>
        <end position="24"/>
    </location>
</feature>
<dbReference type="UniPathway" id="UPA00114"/>
<dbReference type="SUPFAM" id="SSF51445">
    <property type="entry name" value="(Trans)glycosidases"/>
    <property type="match status" value="1"/>
</dbReference>
<keyword evidence="7 14" id="KW-0732">Signal</keyword>
<dbReference type="EMBL" id="ML732156">
    <property type="protein sequence ID" value="KAB8078691.1"/>
    <property type="molecule type" value="Genomic_DNA"/>
</dbReference>
<keyword evidence="10 13" id="KW-0119">Carbohydrate metabolism</keyword>
<evidence type="ECO:0000256" key="8">
    <source>
        <dbReference type="ARBA" id="ARBA00022801"/>
    </source>
</evidence>
<dbReference type="SMART" id="SM00633">
    <property type="entry name" value="Glyco_10"/>
    <property type="match status" value="1"/>
</dbReference>
<keyword evidence="6" id="KW-0858">Xylan degradation</keyword>
<proteinExistence type="inferred from homology"/>
<feature type="domain" description="GH10" evidence="15">
    <location>
        <begin position="21"/>
        <end position="310"/>
    </location>
</feature>
<evidence type="ECO:0000256" key="1">
    <source>
        <dbReference type="ARBA" id="ARBA00000681"/>
    </source>
</evidence>
<dbReference type="Gene3D" id="3.20.20.80">
    <property type="entry name" value="Glycosidases"/>
    <property type="match status" value="1"/>
</dbReference>
<dbReference type="PANTHER" id="PTHR31490:SF76">
    <property type="entry name" value="ENDO-1,4-BETA-XYLANASE C"/>
    <property type="match status" value="1"/>
</dbReference>
<accession>A0A5N5XDC7</accession>
<dbReference type="InterPro" id="IPR044846">
    <property type="entry name" value="GH10"/>
</dbReference>
<dbReference type="GO" id="GO:0005576">
    <property type="term" value="C:extracellular region"/>
    <property type="evidence" value="ECO:0007669"/>
    <property type="project" value="UniProtKB-SubCell"/>
</dbReference>
<keyword evidence="9" id="KW-1015">Disulfide bond</keyword>
<keyword evidence="8 13" id="KW-0378">Hydrolase</keyword>
<dbReference type="FunFam" id="3.20.20.80:FF:000094">
    <property type="entry name" value="Endo-1,4-beta-xylanase"/>
    <property type="match status" value="1"/>
</dbReference>
<dbReference type="OrthoDB" id="3055998at2759"/>
<evidence type="ECO:0000256" key="7">
    <source>
        <dbReference type="ARBA" id="ARBA00022729"/>
    </source>
</evidence>
<comment type="pathway">
    <text evidence="3">Glycan degradation; xylan degradation.</text>
</comment>
<evidence type="ECO:0000256" key="12">
    <source>
        <dbReference type="ARBA" id="ARBA00023326"/>
    </source>
</evidence>
<keyword evidence="12 13" id="KW-0624">Polysaccharide degradation</keyword>
<dbReference type="AlphaFoldDB" id="A0A5N5XDC7"/>
<evidence type="ECO:0000256" key="3">
    <source>
        <dbReference type="ARBA" id="ARBA00004851"/>
    </source>
</evidence>
<dbReference type="Pfam" id="PF00331">
    <property type="entry name" value="Glyco_hydro_10"/>
    <property type="match status" value="1"/>
</dbReference>
<evidence type="ECO:0000256" key="5">
    <source>
        <dbReference type="ARBA" id="ARBA00022525"/>
    </source>
</evidence>
<evidence type="ECO:0000256" key="9">
    <source>
        <dbReference type="ARBA" id="ARBA00023157"/>
    </source>
</evidence>
<evidence type="ECO:0000259" key="15">
    <source>
        <dbReference type="PROSITE" id="PS51760"/>
    </source>
</evidence>
<dbReference type="GO" id="GO:0031176">
    <property type="term" value="F:endo-1,4-beta-xylanase activity"/>
    <property type="evidence" value="ECO:0007669"/>
    <property type="project" value="UniProtKB-EC"/>
</dbReference>
<gene>
    <name evidence="16" type="ORF">BDV29DRAFT_201870</name>
</gene>
<comment type="subcellular location">
    <subcellularLocation>
        <location evidence="2">Secreted</location>
    </subcellularLocation>
</comment>
<evidence type="ECO:0000256" key="11">
    <source>
        <dbReference type="ARBA" id="ARBA00023295"/>
    </source>
</evidence>
<evidence type="ECO:0000256" key="10">
    <source>
        <dbReference type="ARBA" id="ARBA00023277"/>
    </source>
</evidence>
<organism evidence="16 17">
    <name type="scientific">Aspergillus leporis</name>
    <dbReference type="NCBI Taxonomy" id="41062"/>
    <lineage>
        <taxon>Eukaryota</taxon>
        <taxon>Fungi</taxon>
        <taxon>Dikarya</taxon>
        <taxon>Ascomycota</taxon>
        <taxon>Pezizomycotina</taxon>
        <taxon>Eurotiomycetes</taxon>
        <taxon>Eurotiomycetidae</taxon>
        <taxon>Eurotiales</taxon>
        <taxon>Aspergillaceae</taxon>
        <taxon>Aspergillus</taxon>
        <taxon>Aspergillus subgen. Circumdati</taxon>
    </lineage>
</organism>
<protein>
    <recommendedName>
        <fullName evidence="13">Beta-xylanase</fullName>
        <ecNumber evidence="13">3.2.1.8</ecNumber>
    </recommendedName>
</protein>
<sequence>MVYFNRFAQVALYLSIASASVVNAASLNDAFKAKGKHYFGTCGDQNTLSDNSGATVVKNDFGQLTPENSMKWESTEPTQGTFTFNGADYLVNFATQNGKLVRGHTLVWHSQLPSWVSAITDKATLTSVMKNHITTIMQRYKGKIYAWDVLNEIFNEDGTLRSSVFYNVLGEDYVRIAFETARQVDPNAKLYINDYNLDSGSYAKTKGMANYVKKWIAEGIPIDGIGHAGASSGTLAASGVSEIAITELDIAGASSTDYVTVVNACLQEPKCIGITVWGVSDKNSWRASTTPLLFDNNFQPKAAYNAIIDAL</sequence>